<feature type="transmembrane region" description="Helical" evidence="1">
    <location>
        <begin position="150"/>
        <end position="175"/>
    </location>
</feature>
<feature type="transmembrane region" description="Helical" evidence="1">
    <location>
        <begin position="125"/>
        <end position="144"/>
    </location>
</feature>
<feature type="transmembrane region" description="Helical" evidence="1">
    <location>
        <begin position="12"/>
        <end position="34"/>
    </location>
</feature>
<comment type="caution">
    <text evidence="2">The sequence shown here is derived from an EMBL/GenBank/DDBJ whole genome shotgun (WGS) entry which is preliminary data.</text>
</comment>
<dbReference type="Proteomes" id="UP001500713">
    <property type="component" value="Unassembled WGS sequence"/>
</dbReference>
<evidence type="ECO:0008006" key="4">
    <source>
        <dbReference type="Google" id="ProtNLM"/>
    </source>
</evidence>
<evidence type="ECO:0000313" key="2">
    <source>
        <dbReference type="EMBL" id="GAA0486018.1"/>
    </source>
</evidence>
<proteinExistence type="predicted"/>
<name>A0ABP3KVU5_9SPHN</name>
<dbReference type="RefSeq" id="WP_229955625.1">
    <property type="nucleotide sequence ID" value="NZ_BAAAEM010000003.1"/>
</dbReference>
<sequence length="228" mass="25943">MAELINISFYQLLVFIHTILFVLWLGADVGVFMLGQHFRKREKYDLPQRLVLLQLLVNLDMTPRTAWALMVPLTITMVDAGGWWDVPIWGVMLSWVVGAVWLWLVWDAHIHDQTERAARDRKIEFILKIGLTLFYIGLGVLSLVQGEPLIPVWLATKALMFGLIFAAAIMIDVAFKPVGPQLGKLIAEGSSDETEIPLRKTMDTTRIWVWIVYLLLLATAFLGNIKPF</sequence>
<feature type="transmembrane region" description="Helical" evidence="1">
    <location>
        <begin position="87"/>
        <end position="105"/>
    </location>
</feature>
<evidence type="ECO:0000313" key="3">
    <source>
        <dbReference type="Proteomes" id="UP001500713"/>
    </source>
</evidence>
<keyword evidence="1" id="KW-1133">Transmembrane helix</keyword>
<accession>A0ABP3KVU5</accession>
<dbReference type="EMBL" id="BAAAEM010000003">
    <property type="protein sequence ID" value="GAA0486018.1"/>
    <property type="molecule type" value="Genomic_DNA"/>
</dbReference>
<keyword evidence="1" id="KW-0812">Transmembrane</keyword>
<organism evidence="2 3">
    <name type="scientific">Parasphingorhabdus litoris</name>
    <dbReference type="NCBI Taxonomy" id="394733"/>
    <lineage>
        <taxon>Bacteria</taxon>
        <taxon>Pseudomonadati</taxon>
        <taxon>Pseudomonadota</taxon>
        <taxon>Alphaproteobacteria</taxon>
        <taxon>Sphingomonadales</taxon>
        <taxon>Sphingomonadaceae</taxon>
        <taxon>Parasphingorhabdus</taxon>
    </lineage>
</organism>
<gene>
    <name evidence="2" type="ORF">GCM10009096_30980</name>
</gene>
<protein>
    <recommendedName>
        <fullName evidence="4">DUF2269 family protein</fullName>
    </recommendedName>
</protein>
<evidence type="ECO:0000256" key="1">
    <source>
        <dbReference type="SAM" id="Phobius"/>
    </source>
</evidence>
<keyword evidence="3" id="KW-1185">Reference proteome</keyword>
<reference evidence="3" key="1">
    <citation type="journal article" date="2019" name="Int. J. Syst. Evol. Microbiol.">
        <title>The Global Catalogue of Microorganisms (GCM) 10K type strain sequencing project: providing services to taxonomists for standard genome sequencing and annotation.</title>
        <authorList>
            <consortium name="The Broad Institute Genomics Platform"/>
            <consortium name="The Broad Institute Genome Sequencing Center for Infectious Disease"/>
            <person name="Wu L."/>
            <person name="Ma J."/>
        </authorList>
    </citation>
    <scope>NUCLEOTIDE SEQUENCE [LARGE SCALE GENOMIC DNA]</scope>
    <source>
        <strain evidence="3">JCM 14162</strain>
    </source>
</reference>
<feature type="transmembrane region" description="Helical" evidence="1">
    <location>
        <begin position="207"/>
        <end position="225"/>
    </location>
</feature>
<keyword evidence="1" id="KW-0472">Membrane</keyword>